<evidence type="ECO:0000259" key="8">
    <source>
        <dbReference type="Pfam" id="PF03918"/>
    </source>
</evidence>
<evidence type="ECO:0000256" key="4">
    <source>
        <dbReference type="ARBA" id="ARBA00022729"/>
    </source>
</evidence>
<keyword evidence="7" id="KW-1133">Transmembrane helix</keyword>
<evidence type="ECO:0000256" key="1">
    <source>
        <dbReference type="ARBA" id="ARBA00010342"/>
    </source>
</evidence>
<comment type="similarity">
    <text evidence="1 7">Belongs to the CcmH/CycL/Ccl2/NrfF family.</text>
</comment>
<feature type="transmembrane region" description="Helical" evidence="7">
    <location>
        <begin position="111"/>
        <end position="130"/>
    </location>
</feature>
<dbReference type="InterPro" id="IPR051263">
    <property type="entry name" value="C-type_cytochrome_biogenesis"/>
</dbReference>
<evidence type="ECO:0000313" key="10">
    <source>
        <dbReference type="Proteomes" id="UP000727456"/>
    </source>
</evidence>
<keyword evidence="7" id="KW-0812">Transmembrane</keyword>
<evidence type="ECO:0000256" key="7">
    <source>
        <dbReference type="RuleBase" id="RU364112"/>
    </source>
</evidence>
<accession>A0ABX0TSP4</accession>
<dbReference type="PANTHER" id="PTHR47870">
    <property type="entry name" value="CYTOCHROME C-TYPE BIOGENESIS PROTEIN CCMH"/>
    <property type="match status" value="1"/>
</dbReference>
<dbReference type="CDD" id="cd16378">
    <property type="entry name" value="CcmH_N"/>
    <property type="match status" value="1"/>
</dbReference>
<proteinExistence type="inferred from homology"/>
<name>A0ABX0TSP4_9SPHN</name>
<sequence length="136" mass="14755">MWFLAPTFAGALMLSVPLYADSTMPAAQLANVQLPDPAQEAKAKALMETLRCLVCQGQSIADSNADLAGDMRSLVRQRIAAGESPEAIRAFLIARYGDWVSFAPPIDRTTWLLWAAPVLFLVAGGALVAGRLRRRR</sequence>
<evidence type="ECO:0000256" key="5">
    <source>
        <dbReference type="ARBA" id="ARBA00022748"/>
    </source>
</evidence>
<keyword evidence="10" id="KW-1185">Reference proteome</keyword>
<keyword evidence="4 7" id="KW-0732">Signal</keyword>
<keyword evidence="7" id="KW-0472">Membrane</keyword>
<dbReference type="Pfam" id="PF03918">
    <property type="entry name" value="CcmH"/>
    <property type="match status" value="1"/>
</dbReference>
<keyword evidence="6 7" id="KW-0408">Iron</keyword>
<dbReference type="EMBL" id="JAAOZC010000001">
    <property type="protein sequence ID" value="NIJ06641.1"/>
    <property type="molecule type" value="Genomic_DNA"/>
</dbReference>
<dbReference type="Proteomes" id="UP000727456">
    <property type="component" value="Unassembled WGS sequence"/>
</dbReference>
<organism evidence="9 10">
    <name type="scientific">Sphingomonas vulcanisoli</name>
    <dbReference type="NCBI Taxonomy" id="1658060"/>
    <lineage>
        <taxon>Bacteria</taxon>
        <taxon>Pseudomonadati</taxon>
        <taxon>Pseudomonadota</taxon>
        <taxon>Alphaproteobacteria</taxon>
        <taxon>Sphingomonadales</taxon>
        <taxon>Sphingomonadaceae</taxon>
        <taxon>Sphingomonas</taxon>
    </lineage>
</organism>
<evidence type="ECO:0000313" key="9">
    <source>
        <dbReference type="EMBL" id="NIJ06641.1"/>
    </source>
</evidence>
<keyword evidence="2 7" id="KW-0349">Heme</keyword>
<dbReference type="InterPro" id="IPR005616">
    <property type="entry name" value="CcmH/CycL/Ccl2/NrfF_N"/>
</dbReference>
<feature type="signal peptide" evidence="7">
    <location>
        <begin position="1"/>
        <end position="20"/>
    </location>
</feature>
<evidence type="ECO:0000256" key="6">
    <source>
        <dbReference type="ARBA" id="ARBA00023004"/>
    </source>
</evidence>
<evidence type="ECO:0000256" key="3">
    <source>
        <dbReference type="ARBA" id="ARBA00022723"/>
    </source>
</evidence>
<dbReference type="Gene3D" id="1.10.8.640">
    <property type="entry name" value="Cytochrome C biogenesis protein"/>
    <property type="match status" value="1"/>
</dbReference>
<comment type="caution">
    <text evidence="9">The sequence shown here is derived from an EMBL/GenBank/DDBJ whole genome shotgun (WGS) entry which is preliminary data.</text>
</comment>
<reference evidence="9 10" key="1">
    <citation type="submission" date="2020-03" db="EMBL/GenBank/DDBJ databases">
        <title>Genomic Encyclopedia of Type Strains, Phase III (KMG-III): the genomes of soil and plant-associated and newly described type strains.</title>
        <authorList>
            <person name="Whitman W."/>
        </authorList>
    </citation>
    <scope>NUCLEOTIDE SEQUENCE [LARGE SCALE GENOMIC DNA]</scope>
    <source>
        <strain evidence="9 10">CECT 8804</strain>
    </source>
</reference>
<feature type="domain" description="CcmH/CycL/Ccl2/NrfF N-terminal" evidence="8">
    <location>
        <begin position="24"/>
        <end position="136"/>
    </location>
</feature>
<comment type="function">
    <text evidence="7">Possible subunit of a heme lyase.</text>
</comment>
<dbReference type="PANTHER" id="PTHR47870:SF1">
    <property type="entry name" value="CYTOCHROME C-TYPE BIOGENESIS PROTEIN CCMH"/>
    <property type="match status" value="1"/>
</dbReference>
<keyword evidence="5" id="KW-0201">Cytochrome c-type biogenesis</keyword>
<keyword evidence="3 7" id="KW-0479">Metal-binding</keyword>
<gene>
    <name evidence="9" type="ORF">FHS31_000223</name>
</gene>
<dbReference type="InterPro" id="IPR038297">
    <property type="entry name" value="CcmH/CycL/NrfF/Ccl2_sf"/>
</dbReference>
<feature type="chain" id="PRO_5044981739" description="Cytochrome c-type biogenesis protein" evidence="7">
    <location>
        <begin position="21"/>
        <end position="136"/>
    </location>
</feature>
<protein>
    <recommendedName>
        <fullName evidence="7">Cytochrome c-type biogenesis protein</fullName>
    </recommendedName>
</protein>
<evidence type="ECO:0000256" key="2">
    <source>
        <dbReference type="ARBA" id="ARBA00022617"/>
    </source>
</evidence>